<comment type="caution">
    <text evidence="2">The sequence shown here is derived from an EMBL/GenBank/DDBJ whole genome shotgun (WGS) entry which is preliminary data.</text>
</comment>
<evidence type="ECO:0008006" key="4">
    <source>
        <dbReference type="Google" id="ProtNLM"/>
    </source>
</evidence>
<dbReference type="Proteomes" id="UP001319200">
    <property type="component" value="Unassembled WGS sequence"/>
</dbReference>
<proteinExistence type="predicted"/>
<gene>
    <name evidence="2" type="ORF">KK083_10265</name>
</gene>
<organism evidence="2 3">
    <name type="scientific">Chryseosolibacter histidini</name>
    <dbReference type="NCBI Taxonomy" id="2782349"/>
    <lineage>
        <taxon>Bacteria</taxon>
        <taxon>Pseudomonadati</taxon>
        <taxon>Bacteroidota</taxon>
        <taxon>Cytophagia</taxon>
        <taxon>Cytophagales</taxon>
        <taxon>Chryseotaleaceae</taxon>
        <taxon>Chryseosolibacter</taxon>
    </lineage>
</organism>
<dbReference type="RefSeq" id="WP_254163126.1">
    <property type="nucleotide sequence ID" value="NZ_JAHESF010000008.1"/>
</dbReference>
<dbReference type="EMBL" id="JAHESF010000008">
    <property type="protein sequence ID" value="MBT1697261.1"/>
    <property type="molecule type" value="Genomic_DNA"/>
</dbReference>
<name>A0AAP2DJ20_9BACT</name>
<dbReference type="Pfam" id="PF11306">
    <property type="entry name" value="DUF3108"/>
    <property type="match status" value="1"/>
</dbReference>
<protein>
    <recommendedName>
        <fullName evidence="4">DUF3108 domain-containing protein</fullName>
    </recommendedName>
</protein>
<accession>A0AAP2DJ20</accession>
<dbReference type="PROSITE" id="PS51257">
    <property type="entry name" value="PROKAR_LIPOPROTEIN"/>
    <property type="match status" value="1"/>
</dbReference>
<dbReference type="InterPro" id="IPR021457">
    <property type="entry name" value="DUF3108"/>
</dbReference>
<dbReference type="AlphaFoldDB" id="A0AAP2DJ20"/>
<reference evidence="2 3" key="1">
    <citation type="submission" date="2021-05" db="EMBL/GenBank/DDBJ databases">
        <title>A Polyphasic approach of four new species of the genus Ohtaekwangia: Ohtaekwangia histidinii sp. nov., Ohtaekwangia cretensis sp. nov., Ohtaekwangia indiensis sp. nov., Ohtaekwangia reichenbachii sp. nov. from diverse environment.</title>
        <authorList>
            <person name="Octaviana S."/>
        </authorList>
    </citation>
    <scope>NUCLEOTIDE SEQUENCE [LARGE SCALE GENOMIC DNA]</scope>
    <source>
        <strain evidence="2 3">PWU4</strain>
    </source>
</reference>
<sequence length="255" mass="29934">MKRLLLQTLLLIVACAEVSAQADTIRLADNDLDMSYLKEGLHQYLVYFENPKKQKITGQSLWNRQVRFKQHQGNDVIEIEQRWYSSDTTFNRYVYSISQKRNFQPLYHYTKSTRGTGAFNFTTKQITGADSVEVNDKKDLRVETPVATLNWELDLEVFSTLPIKKEGQRFLINFYHPGGPAPKYYEYKIVGSEKIHGSDNQEIACWKMKIDYGEGNWAIFWISKRSREVLKMQEYFKGNYRYKVRLSTPVPLTKL</sequence>
<evidence type="ECO:0000313" key="2">
    <source>
        <dbReference type="EMBL" id="MBT1697261.1"/>
    </source>
</evidence>
<keyword evidence="3" id="KW-1185">Reference proteome</keyword>
<feature type="signal peptide" evidence="1">
    <location>
        <begin position="1"/>
        <end position="22"/>
    </location>
</feature>
<evidence type="ECO:0000313" key="3">
    <source>
        <dbReference type="Proteomes" id="UP001319200"/>
    </source>
</evidence>
<evidence type="ECO:0000256" key="1">
    <source>
        <dbReference type="SAM" id="SignalP"/>
    </source>
</evidence>
<keyword evidence="1" id="KW-0732">Signal</keyword>
<feature type="chain" id="PRO_5042931140" description="DUF3108 domain-containing protein" evidence="1">
    <location>
        <begin position="23"/>
        <end position="255"/>
    </location>
</feature>